<keyword evidence="2" id="KW-0732">Signal</keyword>
<gene>
    <name evidence="3" type="ORF">JR316_006797</name>
</gene>
<feature type="signal peptide" evidence="2">
    <location>
        <begin position="1"/>
        <end position="22"/>
    </location>
</feature>
<reference evidence="3" key="1">
    <citation type="submission" date="2021-02" db="EMBL/GenBank/DDBJ databases">
        <title>Psilocybe cubensis genome.</title>
        <authorList>
            <person name="Mckernan K.J."/>
            <person name="Crawford S."/>
            <person name="Trippe A."/>
            <person name="Kane L.T."/>
            <person name="Mclaughlin S."/>
        </authorList>
    </citation>
    <scope>NUCLEOTIDE SEQUENCE [LARGE SCALE GENOMIC DNA]</scope>
    <source>
        <strain evidence="3">MGC-MH-2018</strain>
    </source>
</reference>
<feature type="compositionally biased region" description="Basic and acidic residues" evidence="1">
    <location>
        <begin position="202"/>
        <end position="217"/>
    </location>
</feature>
<dbReference type="EMBL" id="JAFIQS010000006">
    <property type="protein sequence ID" value="KAG5168202.1"/>
    <property type="molecule type" value="Genomic_DNA"/>
</dbReference>
<organism evidence="3">
    <name type="scientific">Psilocybe cubensis</name>
    <name type="common">Psychedelic mushroom</name>
    <name type="synonym">Stropharia cubensis</name>
    <dbReference type="NCBI Taxonomy" id="181762"/>
    <lineage>
        <taxon>Eukaryota</taxon>
        <taxon>Fungi</taxon>
        <taxon>Dikarya</taxon>
        <taxon>Basidiomycota</taxon>
        <taxon>Agaricomycotina</taxon>
        <taxon>Agaricomycetes</taxon>
        <taxon>Agaricomycetidae</taxon>
        <taxon>Agaricales</taxon>
        <taxon>Agaricineae</taxon>
        <taxon>Strophariaceae</taxon>
        <taxon>Psilocybe</taxon>
    </lineage>
</organism>
<evidence type="ECO:0000313" key="3">
    <source>
        <dbReference type="EMBL" id="KAG5168202.1"/>
    </source>
</evidence>
<feature type="region of interest" description="Disordered" evidence="1">
    <location>
        <begin position="194"/>
        <end position="217"/>
    </location>
</feature>
<feature type="chain" id="PRO_5034471240" evidence="2">
    <location>
        <begin position="23"/>
        <end position="262"/>
    </location>
</feature>
<sequence>MSKLLSMVSMILLHGLLNRVYACEGDCIVGITNAFLGNYTRPMNIALVNLADSIVSNVIQNKNSPVAPLSYLNPVIAEYNRRAYDYMETAIFKDYFHGKCEDPDTGIDPPGCPKPDCDVVCGTPGSMVHFYSKLRYLAFDANIDLFNDIVAPGSDAYKKVENTVLAAVEASRSGSNKQRRLLRFMRRTDSIVATGSGSLDSRSNDNSKEKRSDQTKSELRSLLNQFRLLLTVACGGGQDGKTNGIPFCTWEDTFKPYILSFP</sequence>
<evidence type="ECO:0000256" key="1">
    <source>
        <dbReference type="SAM" id="MobiDB-lite"/>
    </source>
</evidence>
<accession>A0A8H7XW88</accession>
<protein>
    <submittedName>
        <fullName evidence="3">Uncharacterized protein</fullName>
    </submittedName>
</protein>
<name>A0A8H7XW88_PSICU</name>
<comment type="caution">
    <text evidence="3">The sequence shown here is derived from an EMBL/GenBank/DDBJ whole genome shotgun (WGS) entry which is preliminary data.</text>
</comment>
<proteinExistence type="predicted"/>
<dbReference type="AlphaFoldDB" id="A0A8H7XW88"/>
<dbReference type="OrthoDB" id="3255642at2759"/>
<evidence type="ECO:0000256" key="2">
    <source>
        <dbReference type="SAM" id="SignalP"/>
    </source>
</evidence>